<evidence type="ECO:0000313" key="2">
    <source>
        <dbReference type="EMBL" id="BAB02901.1"/>
    </source>
</evidence>
<reference evidence="2" key="1">
    <citation type="journal article" date="2000" name="DNA Res.">
        <title>Structural analysis of Arabidopsis thaliana chromosome 3. I. Sequence features of the regions of 4,504,864 bp covered by sixty P1 and TAC clones.</title>
        <authorList>
            <person name="Sato S."/>
            <person name="Nakamura Y."/>
            <person name="Kaneko T."/>
            <person name="Katoh T."/>
            <person name="Asamizu E."/>
            <person name="Tabata S."/>
        </authorList>
    </citation>
    <scope>NUCLEOTIDE SEQUENCE [LARGE SCALE GENOMIC DNA]</scope>
</reference>
<protein>
    <submittedName>
        <fullName evidence="2">Uncharacterized protein</fullName>
    </submittedName>
</protein>
<dbReference type="AlphaFoldDB" id="Q9LRX0"/>
<feature type="region of interest" description="Disordered" evidence="1">
    <location>
        <begin position="36"/>
        <end position="76"/>
    </location>
</feature>
<evidence type="ECO:0000256" key="1">
    <source>
        <dbReference type="SAM" id="MobiDB-lite"/>
    </source>
</evidence>
<organism evidence="2">
    <name type="scientific">Arabidopsis thaliana</name>
    <name type="common">Mouse-ear cress</name>
    <dbReference type="NCBI Taxonomy" id="3702"/>
    <lineage>
        <taxon>Eukaryota</taxon>
        <taxon>Viridiplantae</taxon>
        <taxon>Streptophyta</taxon>
        <taxon>Embryophyta</taxon>
        <taxon>Tracheophyta</taxon>
        <taxon>Spermatophyta</taxon>
        <taxon>Magnoliopsida</taxon>
        <taxon>eudicotyledons</taxon>
        <taxon>Gunneridae</taxon>
        <taxon>Pentapetalae</taxon>
        <taxon>rosids</taxon>
        <taxon>malvids</taxon>
        <taxon>Brassicales</taxon>
        <taxon>Brassicaceae</taxon>
        <taxon>Camelineae</taxon>
        <taxon>Arabidopsis</taxon>
    </lineage>
</organism>
<proteinExistence type="predicted"/>
<reference key="2">
    <citation type="journal article" date="2000" name="Nature">
        <title>Sequence and analysis of chromosome 3 of the plant Arabidopsis thaliana.</title>
        <authorList>
            <consortium name="European Union Chromosome 3 Arabidopsis Sequencing Consortium"/>
            <consortium name="Institute for Genomic Research"/>
            <consortium name="Kazusa DNA Research Institute"/>
            <person name="Salanoubat M."/>
            <person name="Lemcke K."/>
            <person name="Rieger M."/>
            <person name="Ansorge W."/>
            <person name="Unseld M."/>
            <person name="Fartmann B."/>
            <person name="Valle G."/>
            <person name="Blocker H."/>
            <person name="Perez-Alonso M."/>
            <person name="Obermaier B."/>
            <person name="Delseny M."/>
            <person name="Boutry M."/>
            <person name="Grivell L.A."/>
            <person name="Mache R."/>
            <person name="Puigdomenech P."/>
            <person name="De Simone V."/>
            <person name="Choisne N."/>
            <person name="Artiguenave F."/>
            <person name="Robert C."/>
            <person name="Brottier P."/>
            <person name="Wincker P."/>
            <person name="Cattolico L."/>
            <person name="Weissenbach J."/>
            <person name="Saurin W."/>
            <person name="Quetier F."/>
            <person name="Schafer M."/>
            <person name="Muller-Auer S."/>
            <person name="Gabel C."/>
            <person name="Fuchs M."/>
            <person name="Benes V."/>
            <person name="Wurmbach E."/>
            <person name="Drzonek H."/>
            <person name="Erfle H."/>
            <person name="Jordan N."/>
            <person name="Bangert S."/>
            <person name="Wiedelmann R."/>
            <person name="Kranz H."/>
            <person name="Voss H."/>
            <person name="Holland R."/>
            <person name="Brandt P."/>
            <person name="Nyakatura G."/>
            <person name="Vezzi A."/>
            <person name="D'Angelo M."/>
            <person name="Pallavicini A."/>
            <person name="Toppo S."/>
            <person name="Simionati B."/>
            <person name="Conrad A."/>
            <person name="Hornischer K."/>
            <person name="Kauer G."/>
            <person name="Lohnert T.H."/>
            <person name="Nordsiek G."/>
            <person name="Reichelt J."/>
            <person name="Scharfe M."/>
            <person name="Schon O."/>
            <person name="Bargues M."/>
            <person name="Terol J."/>
            <person name="Climent J."/>
            <person name="Navarro P."/>
            <person name="Collado C."/>
            <person name="Perez-Perez A."/>
            <person name="Ottenwalder B."/>
            <person name="Duchemin D."/>
            <person name="Cooke R."/>
            <person name="Laudie M."/>
            <person name="Berger-Llauro C."/>
            <person name="Purnelle B."/>
            <person name="Masuy D."/>
            <person name="de Haan M."/>
            <person name="Maarse A.C."/>
            <person name="Alcaraz J.P."/>
            <person name="Cottet A."/>
            <person name="Casacuberta E."/>
            <person name="Monfort A."/>
            <person name="Argiriou A."/>
            <person name="flores M."/>
            <person name="Liguori R."/>
            <person name="Vitale D."/>
            <person name="Mannhaupt G."/>
            <person name="Haase D."/>
            <person name="Schoof H."/>
            <person name="Rudd S."/>
            <person name="Zaccaria P."/>
            <person name="Mewes H.W."/>
            <person name="Mayer K.F."/>
            <person name="Kaul S."/>
            <person name="Town C.D."/>
            <person name="Koo H.L."/>
            <person name="Tallon L.J."/>
            <person name="Jenkins J."/>
            <person name="Rooney T."/>
            <person name="Rizzo M."/>
            <person name="Walts A."/>
            <person name="Utterback T."/>
            <person name="Fujii C.Y."/>
            <person name="Shea T.P."/>
            <person name="Creasy T.H."/>
            <person name="Haas B."/>
            <person name="Maiti R."/>
            <person name="Wu D."/>
            <person name="Peterson J."/>
            <person name="Van Aken S."/>
            <person name="Pai G."/>
            <person name="Militscher J."/>
            <person name="Sellers P."/>
            <person name="Gill J.E."/>
            <person name="Feldblyum T.V."/>
            <person name="Preuss D."/>
            <person name="Lin X."/>
            <person name="Nierman W.C."/>
            <person name="Salzberg S.L."/>
            <person name="White O."/>
            <person name="Venter J.C."/>
            <person name="Fraser C.M."/>
            <person name="Kaneko T."/>
            <person name="Nakamura Y."/>
            <person name="Sato S."/>
            <person name="Kato T."/>
            <person name="Asamizu E."/>
            <person name="Sasamoto S."/>
            <person name="Kimura T."/>
            <person name="Idesawa K."/>
            <person name="Kawashima K."/>
            <person name="Kishida Y."/>
            <person name="Kiyokawa C."/>
            <person name="Kohara M."/>
            <person name="Matsumoto M."/>
            <person name="Matsuno A."/>
            <person name="Muraki A."/>
            <person name="Nakayama S."/>
            <person name="Nakazaki N."/>
            <person name="Shinpo S."/>
            <person name="Takeuchi C."/>
            <person name="Wada T."/>
            <person name="Watanabe A."/>
            <person name="Yamada M."/>
            <person name="Yasuda M."/>
            <person name="Tabata S."/>
        </authorList>
    </citation>
    <scope>NUCLEOTIDE SEQUENCE [LARGE SCALE GENOMIC DNA]</scope>
    <source>
        <strain>cv. Columbia</strain>
    </source>
</reference>
<name>Q9LRX0_ARATH</name>
<sequence>MTPLDENLKPSSSSSSKLFNRKGKFIFLELAYINPKPDKSRDISHPNLSKTNRWRRSQPPLRKKPIDAGSLPANGA</sequence>
<accession>Q9LRX0</accession>
<dbReference type="EMBL" id="AB028609">
    <property type="protein sequence ID" value="BAB02901.1"/>
    <property type="molecule type" value="Genomic_DNA"/>
</dbReference>